<organism evidence="3">
    <name type="scientific">Echinostoma caproni</name>
    <dbReference type="NCBI Taxonomy" id="27848"/>
    <lineage>
        <taxon>Eukaryota</taxon>
        <taxon>Metazoa</taxon>
        <taxon>Spiralia</taxon>
        <taxon>Lophotrochozoa</taxon>
        <taxon>Platyhelminthes</taxon>
        <taxon>Trematoda</taxon>
        <taxon>Digenea</taxon>
        <taxon>Plagiorchiida</taxon>
        <taxon>Echinostomata</taxon>
        <taxon>Echinostomatoidea</taxon>
        <taxon>Echinostomatidae</taxon>
        <taxon>Echinostoma</taxon>
    </lineage>
</organism>
<keyword evidence="2" id="KW-1185">Reference proteome</keyword>
<name>A0A183B8V2_9TREM</name>
<proteinExistence type="predicted"/>
<dbReference type="Proteomes" id="UP000272942">
    <property type="component" value="Unassembled WGS sequence"/>
</dbReference>
<protein>
    <submittedName>
        <fullName evidence="3">Reverse transcriptase</fullName>
    </submittedName>
</protein>
<reference evidence="1 2" key="2">
    <citation type="submission" date="2018-11" db="EMBL/GenBank/DDBJ databases">
        <authorList>
            <consortium name="Pathogen Informatics"/>
        </authorList>
    </citation>
    <scope>NUCLEOTIDE SEQUENCE [LARGE SCALE GENOMIC DNA]</scope>
    <source>
        <strain evidence="1 2">Egypt</strain>
    </source>
</reference>
<dbReference type="EMBL" id="UZAN01061253">
    <property type="protein sequence ID" value="VDP92908.1"/>
    <property type="molecule type" value="Genomic_DNA"/>
</dbReference>
<dbReference type="AlphaFoldDB" id="A0A183B8V2"/>
<dbReference type="WBParaSite" id="ECPE_0001567701-mRNA-1">
    <property type="protein sequence ID" value="ECPE_0001567701-mRNA-1"/>
    <property type="gene ID" value="ECPE_0001567701"/>
</dbReference>
<sequence length="222" mass="24736">MLQDCVSPSSVLEVDGQELAEVGCFSYLGSFVTNDDSATKETTAHISKARVAYAGLKHLWRGRDVSLTFVSTFEDVGVWTVPEEFEDVTELAGIRTDRVRLTALLSLIKSRARTELDATRRGSEITWAASKDALISGFDTPTDSQEALRRLKTAQFGVGVELLSHAVFLHNIQDMPLYRHTYLMDVRKLDHGLLKATYSSEFASTMAVRSPIRGFYNNRGRP</sequence>
<accession>A0A183B8V2</accession>
<evidence type="ECO:0000313" key="3">
    <source>
        <dbReference type="WBParaSite" id="ECPE_0001567701-mRNA-1"/>
    </source>
</evidence>
<evidence type="ECO:0000313" key="1">
    <source>
        <dbReference type="EMBL" id="VDP92908.1"/>
    </source>
</evidence>
<evidence type="ECO:0000313" key="2">
    <source>
        <dbReference type="Proteomes" id="UP000272942"/>
    </source>
</evidence>
<reference evidence="3" key="1">
    <citation type="submission" date="2016-06" db="UniProtKB">
        <authorList>
            <consortium name="WormBaseParasite"/>
        </authorList>
    </citation>
    <scope>IDENTIFICATION</scope>
</reference>
<gene>
    <name evidence="1" type="ORF">ECPE_LOCUS15636</name>
</gene>